<evidence type="ECO:0000259" key="6">
    <source>
        <dbReference type="Pfam" id="PF04042"/>
    </source>
</evidence>
<dbReference type="PANTHER" id="PTHR23061:SF12">
    <property type="entry name" value="DNA POLYMERASE ALPHA SUBUNIT B"/>
    <property type="match status" value="1"/>
</dbReference>
<gene>
    <name evidence="8" type="ORF">BEWA_054520</name>
</gene>
<keyword evidence="5" id="KW-0539">Nucleus</keyword>
<dbReference type="GO" id="GO:0005658">
    <property type="term" value="C:alpha DNA polymerase:primase complex"/>
    <property type="evidence" value="ECO:0007669"/>
    <property type="project" value="TreeGrafter"/>
</dbReference>
<dbReference type="InterPro" id="IPR016722">
    <property type="entry name" value="DNA_pol_alpha_bsu"/>
</dbReference>
<dbReference type="PANTHER" id="PTHR23061">
    <property type="entry name" value="DNA POLYMERASE 2 ALPHA 70 KDA SUBUNIT"/>
    <property type="match status" value="1"/>
</dbReference>
<dbReference type="EMBL" id="ACOU01000003">
    <property type="protein sequence ID" value="EKX73396.1"/>
    <property type="molecule type" value="Genomic_DNA"/>
</dbReference>
<dbReference type="RefSeq" id="XP_004832848.1">
    <property type="nucleotide sequence ID" value="XM_004832791.1"/>
</dbReference>
<dbReference type="GeneID" id="15803003"/>
<keyword evidence="9" id="KW-1185">Reference proteome</keyword>
<evidence type="ECO:0000313" key="8">
    <source>
        <dbReference type="EMBL" id="EKX73396.1"/>
    </source>
</evidence>
<evidence type="ECO:0000259" key="7">
    <source>
        <dbReference type="Pfam" id="PF22062"/>
    </source>
</evidence>
<proteinExistence type="inferred from homology"/>
<dbReference type="eggNOG" id="KOG1625">
    <property type="taxonomic scope" value="Eukaryota"/>
</dbReference>
<evidence type="ECO:0000256" key="3">
    <source>
        <dbReference type="ARBA" id="ARBA00018596"/>
    </source>
</evidence>
<sequence>MILSDEITTANIADHLKQRLNGTFRWPLLQELLSRLESAGNNTKEIVAINKWFKEELERLVGSEKEDEDSRKVSVAQSLLDLVAMKSNFTTNSEEEIFIHTAQYVKDEVFQIKKGCEIENKSTFSFDLAVTVPYYKCHNASAALVDEAINDKILRFANLFKEFCNSKGLQCEFKPLRTDSETDVTVYGRIGAEGESGIDILNVTLQGSTTNDFGVRAQIENLHQIEELCLFPGQMVGFSPSNKSSQAAVTGRCFEDNFGVRYVTSNIRCGIPVDEPVTTLAAQNKFKNENIHISVIRGALLTENLEQTNFQYVFHKLKRDKPHVVFFMGPFVSVNQMAVEGYGISRLGDLTFLYSKFLKDLSNVAQFGPMSNTKFVIVPHCYDVLLSYPLPQPPLNCASSPLYKKEFPENIIFLSNPGTISINGILFGVTSCDVISGIEKNMVCKPKEDSVRLICQQLLQQRSLFPSYPASKLPAEYAVDHSMLRQLEFSNETIPDIVLFSSSAKSEPFVEFTNHRAFISCHNVMVPKNQTVQSVTEIYVTPQTDVGGLIVPMDIDKRVSLAVSILQE</sequence>
<dbReference type="OrthoDB" id="336885at2759"/>
<evidence type="ECO:0000256" key="5">
    <source>
        <dbReference type="ARBA" id="ARBA00023242"/>
    </source>
</evidence>
<evidence type="ECO:0000256" key="4">
    <source>
        <dbReference type="ARBA" id="ARBA00022705"/>
    </source>
</evidence>
<evidence type="ECO:0000256" key="2">
    <source>
        <dbReference type="ARBA" id="ARBA00007299"/>
    </source>
</evidence>
<accession>L1LDH0</accession>
<dbReference type="Gene3D" id="3.60.21.60">
    <property type="match status" value="1"/>
</dbReference>
<dbReference type="STRING" id="1537102.L1LDH0"/>
<comment type="similarity">
    <text evidence="2">Belongs to the DNA polymerase alpha subunit B family.</text>
</comment>
<keyword evidence="4" id="KW-0235">DNA replication</keyword>
<feature type="domain" description="DNA polymerase alpha subunit B OB" evidence="7">
    <location>
        <begin position="151"/>
        <end position="251"/>
    </location>
</feature>
<dbReference type="GO" id="GO:0006270">
    <property type="term" value="P:DNA replication initiation"/>
    <property type="evidence" value="ECO:0007669"/>
    <property type="project" value="TreeGrafter"/>
</dbReference>
<dbReference type="Pfam" id="PF04042">
    <property type="entry name" value="DNA_pol_E_B"/>
    <property type="match status" value="1"/>
</dbReference>
<name>L1LDH0_THEEQ</name>
<dbReference type="Proteomes" id="UP000031512">
    <property type="component" value="Unassembled WGS sequence"/>
</dbReference>
<comment type="subcellular location">
    <subcellularLocation>
        <location evidence="1">Nucleus</location>
    </subcellularLocation>
</comment>
<dbReference type="GO" id="GO:0003677">
    <property type="term" value="F:DNA binding"/>
    <property type="evidence" value="ECO:0007669"/>
    <property type="project" value="InterPro"/>
</dbReference>
<dbReference type="AlphaFoldDB" id="L1LDH0"/>
<dbReference type="InterPro" id="IPR007185">
    <property type="entry name" value="DNA_pol_a/d/e_bsu"/>
</dbReference>
<comment type="caution">
    <text evidence="8">The sequence shown here is derived from an EMBL/GenBank/DDBJ whole genome shotgun (WGS) entry which is preliminary data.</text>
</comment>
<feature type="domain" description="DNA polymerase alpha/delta/epsilon subunit B" evidence="6">
    <location>
        <begin position="300"/>
        <end position="509"/>
    </location>
</feature>
<dbReference type="InterPro" id="IPR054300">
    <property type="entry name" value="OB_DPOA2"/>
</dbReference>
<dbReference type="VEuPathDB" id="PiroplasmaDB:BEWA_054520"/>
<dbReference type="Pfam" id="PF22062">
    <property type="entry name" value="OB_DPOA2"/>
    <property type="match status" value="1"/>
</dbReference>
<evidence type="ECO:0000256" key="1">
    <source>
        <dbReference type="ARBA" id="ARBA00004123"/>
    </source>
</evidence>
<organism evidence="8 9">
    <name type="scientific">Theileria equi strain WA</name>
    <dbReference type="NCBI Taxonomy" id="1537102"/>
    <lineage>
        <taxon>Eukaryota</taxon>
        <taxon>Sar</taxon>
        <taxon>Alveolata</taxon>
        <taxon>Apicomplexa</taxon>
        <taxon>Aconoidasida</taxon>
        <taxon>Piroplasmida</taxon>
        <taxon>Theileriidae</taxon>
        <taxon>Theileria</taxon>
    </lineage>
</organism>
<reference evidence="8 9" key="1">
    <citation type="journal article" date="2012" name="BMC Genomics">
        <title>Comparative genomic analysis and phylogenetic position of Theileria equi.</title>
        <authorList>
            <person name="Kappmeyer L.S."/>
            <person name="Thiagarajan M."/>
            <person name="Herndon D.R."/>
            <person name="Ramsay J.D."/>
            <person name="Caler E."/>
            <person name="Djikeng A."/>
            <person name="Gillespie J.J."/>
            <person name="Lau A.O."/>
            <person name="Roalson E.H."/>
            <person name="Silva J.C."/>
            <person name="Silva M.G."/>
            <person name="Suarez C.E."/>
            <person name="Ueti M.W."/>
            <person name="Nene V.M."/>
            <person name="Mealey R.H."/>
            <person name="Knowles D.P."/>
            <person name="Brayton K.A."/>
        </authorList>
    </citation>
    <scope>NUCLEOTIDE SEQUENCE [LARGE SCALE GENOMIC DNA]</scope>
    <source>
        <strain evidence="8 9">WA</strain>
    </source>
</reference>
<protein>
    <recommendedName>
        <fullName evidence="3">DNA polymerase alpha subunit B</fullName>
    </recommendedName>
</protein>
<dbReference type="KEGG" id="beq:BEWA_054520"/>
<evidence type="ECO:0000313" key="9">
    <source>
        <dbReference type="Proteomes" id="UP000031512"/>
    </source>
</evidence>